<evidence type="ECO:0000313" key="15">
    <source>
        <dbReference type="EMBL" id="QOY59972.1"/>
    </source>
</evidence>
<dbReference type="InterPro" id="IPR005215">
    <property type="entry name" value="Trig_fac"/>
</dbReference>
<keyword evidence="16" id="KW-1185">Reference proteome</keyword>
<dbReference type="Pfam" id="PF05698">
    <property type="entry name" value="Trigger_C"/>
    <property type="match status" value="1"/>
</dbReference>
<keyword evidence="8 11" id="KW-0413">Isomerase</keyword>
<name>A0A7S7RU20_9ACTN</name>
<comment type="similarity">
    <text evidence="2 11">Belongs to the FKBP-type PPIase family. Tig subfamily.</text>
</comment>
<evidence type="ECO:0000256" key="12">
    <source>
        <dbReference type="SAM" id="MobiDB-lite"/>
    </source>
</evidence>
<dbReference type="RefSeq" id="WP_194369938.1">
    <property type="nucleotide sequence ID" value="NZ_CP063767.1"/>
</dbReference>
<comment type="domain">
    <text evidence="11">Consists of 3 domains; the N-terminus binds the ribosome, the middle domain has PPIase activity, while the C-terminus has intrinsic chaperone activity on its own.</text>
</comment>
<reference evidence="15 16" key="1">
    <citation type="submission" date="2020-10" db="EMBL/GenBank/DDBJ databases">
        <title>Olsenella immobilis sp.nov., isolated from the mud in a fermentation cellar used for the production of Chinese strong-flavoured liquor.</title>
        <authorList>
            <person name="Lu L."/>
        </authorList>
    </citation>
    <scope>NUCLEOTIDE SEQUENCE [LARGE SCALE GENOMIC DNA]</scope>
    <source>
        <strain evidence="15 16">LZLJ-2</strain>
    </source>
</reference>
<keyword evidence="9 11" id="KW-0131">Cell cycle</keyword>
<comment type="function">
    <text evidence="11">Involved in protein export. Acts as a chaperone by maintaining the newly synthesized protein in an open conformation. Functions as a peptidyl-prolyl cis-trans isomerase.</text>
</comment>
<dbReference type="GO" id="GO:0015031">
    <property type="term" value="P:protein transport"/>
    <property type="evidence" value="ECO:0007669"/>
    <property type="project" value="UniProtKB-UniRule"/>
</dbReference>
<dbReference type="SUPFAM" id="SSF54534">
    <property type="entry name" value="FKBP-like"/>
    <property type="match status" value="1"/>
</dbReference>
<dbReference type="GO" id="GO:0005737">
    <property type="term" value="C:cytoplasm"/>
    <property type="evidence" value="ECO:0007669"/>
    <property type="project" value="UniProtKB-SubCell"/>
</dbReference>
<dbReference type="Gene3D" id="1.10.3120.10">
    <property type="entry name" value="Trigger factor, C-terminal domain"/>
    <property type="match status" value="1"/>
</dbReference>
<dbReference type="Pfam" id="PF05697">
    <property type="entry name" value="Trigger_N"/>
    <property type="match status" value="1"/>
</dbReference>
<proteinExistence type="inferred from homology"/>
<evidence type="ECO:0000259" key="14">
    <source>
        <dbReference type="Pfam" id="PF05698"/>
    </source>
</evidence>
<evidence type="ECO:0000256" key="9">
    <source>
        <dbReference type="ARBA" id="ARBA00023306"/>
    </source>
</evidence>
<dbReference type="InterPro" id="IPR027304">
    <property type="entry name" value="Trigger_fact/SurA_dom_sf"/>
</dbReference>
<feature type="domain" description="Trigger factor ribosome-binding bacterial" evidence="13">
    <location>
        <begin position="4"/>
        <end position="149"/>
    </location>
</feature>
<organism evidence="15 16">
    <name type="scientific">Thermophilibacter immobilis</name>
    <dbReference type="NCBI Taxonomy" id="2779519"/>
    <lineage>
        <taxon>Bacteria</taxon>
        <taxon>Bacillati</taxon>
        <taxon>Actinomycetota</taxon>
        <taxon>Coriobacteriia</taxon>
        <taxon>Coriobacteriales</taxon>
        <taxon>Atopobiaceae</taxon>
        <taxon>Thermophilibacter</taxon>
    </lineage>
</organism>
<evidence type="ECO:0000259" key="13">
    <source>
        <dbReference type="Pfam" id="PF05697"/>
    </source>
</evidence>
<dbReference type="InterPro" id="IPR008881">
    <property type="entry name" value="Trigger_fac_ribosome-bd_bac"/>
</dbReference>
<feature type="region of interest" description="Disordered" evidence="12">
    <location>
        <begin position="435"/>
        <end position="456"/>
    </location>
</feature>
<dbReference type="GO" id="GO:0006457">
    <property type="term" value="P:protein folding"/>
    <property type="evidence" value="ECO:0007669"/>
    <property type="project" value="UniProtKB-UniRule"/>
</dbReference>
<dbReference type="InterPro" id="IPR037041">
    <property type="entry name" value="Trigger_fac_C_sf"/>
</dbReference>
<dbReference type="HAMAP" id="MF_00303">
    <property type="entry name" value="Trigger_factor_Tig"/>
    <property type="match status" value="1"/>
</dbReference>
<dbReference type="GO" id="GO:0003755">
    <property type="term" value="F:peptidyl-prolyl cis-trans isomerase activity"/>
    <property type="evidence" value="ECO:0007669"/>
    <property type="project" value="UniProtKB-UniRule"/>
</dbReference>
<protein>
    <recommendedName>
        <fullName evidence="4 11">Trigger factor</fullName>
        <shortName evidence="11">TF</shortName>
        <ecNumber evidence="3 11">5.2.1.8</ecNumber>
    </recommendedName>
    <alternativeName>
        <fullName evidence="10 11">PPIase</fullName>
    </alternativeName>
</protein>
<dbReference type="GO" id="GO:0051301">
    <property type="term" value="P:cell division"/>
    <property type="evidence" value="ECO:0007669"/>
    <property type="project" value="UniProtKB-KW"/>
</dbReference>
<evidence type="ECO:0000256" key="10">
    <source>
        <dbReference type="ARBA" id="ARBA00029986"/>
    </source>
</evidence>
<dbReference type="SUPFAM" id="SSF109998">
    <property type="entry name" value="Triger factor/SurA peptide-binding domain-like"/>
    <property type="match status" value="1"/>
</dbReference>
<evidence type="ECO:0000256" key="2">
    <source>
        <dbReference type="ARBA" id="ARBA00005464"/>
    </source>
</evidence>
<dbReference type="AlphaFoldDB" id="A0A7S7RU20"/>
<dbReference type="InterPro" id="IPR008880">
    <property type="entry name" value="Trigger_fac_C"/>
</dbReference>
<dbReference type="PIRSF" id="PIRSF003095">
    <property type="entry name" value="Trigger_factor"/>
    <property type="match status" value="1"/>
</dbReference>
<dbReference type="SUPFAM" id="SSF102735">
    <property type="entry name" value="Trigger factor ribosome-binding domain"/>
    <property type="match status" value="1"/>
</dbReference>
<accession>A0A7S7RU20</accession>
<evidence type="ECO:0000256" key="6">
    <source>
        <dbReference type="ARBA" id="ARBA00023110"/>
    </source>
</evidence>
<dbReference type="Proteomes" id="UP000593735">
    <property type="component" value="Chromosome"/>
</dbReference>
<evidence type="ECO:0000256" key="11">
    <source>
        <dbReference type="HAMAP-Rule" id="MF_00303"/>
    </source>
</evidence>
<dbReference type="NCBIfam" id="TIGR00115">
    <property type="entry name" value="tig"/>
    <property type="match status" value="1"/>
</dbReference>
<gene>
    <name evidence="11 15" type="primary">tig</name>
    <name evidence="15" type="ORF">INP52_05890</name>
</gene>
<dbReference type="KEGG" id="tio:INP52_05890"/>
<evidence type="ECO:0000256" key="5">
    <source>
        <dbReference type="ARBA" id="ARBA00022618"/>
    </source>
</evidence>
<dbReference type="Gene3D" id="3.10.50.40">
    <property type="match status" value="1"/>
</dbReference>
<comment type="subcellular location">
    <subcellularLocation>
        <location evidence="11">Cytoplasm</location>
    </subcellularLocation>
    <text evidence="11">About half TF is bound to the ribosome near the polypeptide exit tunnel while the other half is free in the cytoplasm.</text>
</comment>
<keyword evidence="5 11" id="KW-0132">Cell division</keyword>
<evidence type="ECO:0000313" key="16">
    <source>
        <dbReference type="Proteomes" id="UP000593735"/>
    </source>
</evidence>
<evidence type="ECO:0000256" key="1">
    <source>
        <dbReference type="ARBA" id="ARBA00000971"/>
    </source>
</evidence>
<dbReference type="EC" id="5.2.1.8" evidence="3 11"/>
<dbReference type="InterPro" id="IPR036611">
    <property type="entry name" value="Trigger_fac_ribosome-bd_sf"/>
</dbReference>
<feature type="domain" description="Trigger factor C-terminal" evidence="14">
    <location>
        <begin position="263"/>
        <end position="422"/>
    </location>
</feature>
<keyword evidence="7 11" id="KW-0143">Chaperone</keyword>
<dbReference type="EMBL" id="CP063767">
    <property type="protein sequence ID" value="QOY59972.1"/>
    <property type="molecule type" value="Genomic_DNA"/>
</dbReference>
<comment type="catalytic activity">
    <reaction evidence="1 11">
        <text>[protein]-peptidylproline (omega=180) = [protein]-peptidylproline (omega=0)</text>
        <dbReference type="Rhea" id="RHEA:16237"/>
        <dbReference type="Rhea" id="RHEA-COMP:10747"/>
        <dbReference type="Rhea" id="RHEA-COMP:10748"/>
        <dbReference type="ChEBI" id="CHEBI:83833"/>
        <dbReference type="ChEBI" id="CHEBI:83834"/>
        <dbReference type="EC" id="5.2.1.8"/>
    </reaction>
</comment>
<dbReference type="InterPro" id="IPR046357">
    <property type="entry name" value="PPIase_dom_sf"/>
</dbReference>
<evidence type="ECO:0000256" key="3">
    <source>
        <dbReference type="ARBA" id="ARBA00013194"/>
    </source>
</evidence>
<dbReference type="Gene3D" id="3.30.70.1050">
    <property type="entry name" value="Trigger factor ribosome-binding domain"/>
    <property type="match status" value="1"/>
</dbReference>
<evidence type="ECO:0000256" key="7">
    <source>
        <dbReference type="ARBA" id="ARBA00023186"/>
    </source>
</evidence>
<evidence type="ECO:0000256" key="4">
    <source>
        <dbReference type="ARBA" id="ARBA00016902"/>
    </source>
</evidence>
<keyword evidence="6 11" id="KW-0697">Rotamase</keyword>
<keyword evidence="11" id="KW-0963">Cytoplasm</keyword>
<sequence length="456" mass="50049">MKITVTAEKPSDDKLAAKVSVPADDVDAAIAQAYKDIAHKYNFQGFRRGHAPRPVIDGIMGRESVLAQATNEMLNQVEPLLLEELDVTPVGRVNFGEDPDLAVQGTDYVVDATVGVRPACELESYDAPQINMPPDEATEAEVDWQINQLLSYQVSYEDLEEDRAVVEGDLVSVDIEDVEGAGHLAGTNRMLQLDGNQVPAELQAGIVGMKKGETKEITWTHEHEHEGETHSHTFTVKVTLNSIKKAVTPELDDEVAKKFGFDTVDAFRDAVKEEVEGDKKTSLPNLKEDRVVEAVGKLLKLETVPEDYQNEIFNELATEFLNQLQRQNMSLDMYLGARGVKADDFIADLHVQAEERARQSLALDAVAAKLGLEATDEDIAKEFERSGVEDVAASVNEWRGEGRLPAIRDSIRRTKALDWLVENAKVNVVDEVAERAAAADAPEGPAPAEAPEASDE</sequence>
<evidence type="ECO:0000256" key="8">
    <source>
        <dbReference type="ARBA" id="ARBA00023235"/>
    </source>
</evidence>